<dbReference type="GO" id="GO:0004930">
    <property type="term" value="F:G protein-coupled receptor activity"/>
    <property type="evidence" value="ECO:0007669"/>
    <property type="project" value="InterPro"/>
</dbReference>
<evidence type="ECO:0000256" key="6">
    <source>
        <dbReference type="SAM" id="Phobius"/>
    </source>
</evidence>
<keyword evidence="4 6" id="KW-0472">Membrane</keyword>
<evidence type="ECO:0000256" key="4">
    <source>
        <dbReference type="ARBA" id="ARBA00023136"/>
    </source>
</evidence>
<dbReference type="EMBL" id="LGUA01000163">
    <property type="protein sequence ID" value="OAX83545.1"/>
    <property type="molecule type" value="Genomic_DNA"/>
</dbReference>
<accession>A0A1B7P3E0</accession>
<feature type="domain" description="G-protein coupled receptors family 2 profile 2" evidence="7">
    <location>
        <begin position="14"/>
        <end position="192"/>
    </location>
</feature>
<evidence type="ECO:0000259" key="7">
    <source>
        <dbReference type="PROSITE" id="PS50261"/>
    </source>
</evidence>
<dbReference type="PANTHER" id="PTHR23112:SF0">
    <property type="entry name" value="TRANSMEMBRANE PROTEIN 116"/>
    <property type="match status" value="1"/>
</dbReference>
<dbReference type="InterPro" id="IPR000832">
    <property type="entry name" value="GPCR_2_secretin-like"/>
</dbReference>
<feature type="compositionally biased region" description="Polar residues" evidence="5">
    <location>
        <begin position="282"/>
        <end position="297"/>
    </location>
</feature>
<feature type="transmembrane region" description="Helical" evidence="6">
    <location>
        <begin position="433"/>
        <end position="456"/>
    </location>
</feature>
<feature type="compositionally biased region" description="Basic and acidic residues" evidence="5">
    <location>
        <begin position="267"/>
        <end position="280"/>
    </location>
</feature>
<dbReference type="InterPro" id="IPR017981">
    <property type="entry name" value="GPCR_2-like_7TM"/>
</dbReference>
<dbReference type="GO" id="GO:0005886">
    <property type="term" value="C:plasma membrane"/>
    <property type="evidence" value="ECO:0007669"/>
    <property type="project" value="TreeGrafter"/>
</dbReference>
<evidence type="ECO:0000256" key="1">
    <source>
        <dbReference type="ARBA" id="ARBA00004141"/>
    </source>
</evidence>
<feature type="transmembrane region" description="Helical" evidence="6">
    <location>
        <begin position="124"/>
        <end position="146"/>
    </location>
</feature>
<name>A0A1B7P3E0_9EURO</name>
<dbReference type="SUPFAM" id="SSF81321">
    <property type="entry name" value="Family A G protein-coupled receptor-like"/>
    <property type="match status" value="1"/>
</dbReference>
<feature type="region of interest" description="Disordered" evidence="5">
    <location>
        <begin position="210"/>
        <end position="365"/>
    </location>
</feature>
<dbReference type="GO" id="GO:0007189">
    <property type="term" value="P:adenylate cyclase-activating G protein-coupled receptor signaling pathway"/>
    <property type="evidence" value="ECO:0007669"/>
    <property type="project" value="TreeGrafter"/>
</dbReference>
<dbReference type="STRING" id="1658172.A0A1B7P3E0"/>
<dbReference type="Pfam" id="PF00002">
    <property type="entry name" value="7tm_2"/>
    <property type="match status" value="1"/>
</dbReference>
<evidence type="ECO:0000256" key="2">
    <source>
        <dbReference type="ARBA" id="ARBA00022692"/>
    </source>
</evidence>
<dbReference type="Proteomes" id="UP000091918">
    <property type="component" value="Unassembled WGS sequence"/>
</dbReference>
<feature type="transmembrane region" description="Helical" evidence="6">
    <location>
        <begin position="396"/>
        <end position="413"/>
    </location>
</feature>
<feature type="compositionally biased region" description="Low complexity" evidence="5">
    <location>
        <begin position="305"/>
        <end position="322"/>
    </location>
</feature>
<dbReference type="PROSITE" id="PS50261">
    <property type="entry name" value="G_PROTEIN_RECEP_F2_4"/>
    <property type="match status" value="1"/>
</dbReference>
<gene>
    <name evidence="8" type="ORF">ACJ72_02090</name>
</gene>
<comment type="subcellular location">
    <subcellularLocation>
        <location evidence="1">Membrane</location>
        <topology evidence="1">Multi-pass membrane protein</topology>
    </subcellularLocation>
</comment>
<feature type="transmembrane region" description="Helical" evidence="6">
    <location>
        <begin position="173"/>
        <end position="196"/>
    </location>
</feature>
<dbReference type="AlphaFoldDB" id="A0A1B7P3E0"/>
<evidence type="ECO:0000256" key="5">
    <source>
        <dbReference type="SAM" id="MobiDB-lite"/>
    </source>
</evidence>
<organism evidence="8 9">
    <name type="scientific">Emergomyces africanus</name>
    <dbReference type="NCBI Taxonomy" id="1955775"/>
    <lineage>
        <taxon>Eukaryota</taxon>
        <taxon>Fungi</taxon>
        <taxon>Dikarya</taxon>
        <taxon>Ascomycota</taxon>
        <taxon>Pezizomycotina</taxon>
        <taxon>Eurotiomycetes</taxon>
        <taxon>Eurotiomycetidae</taxon>
        <taxon>Onygenales</taxon>
        <taxon>Ajellomycetaceae</taxon>
        <taxon>Emergomyces</taxon>
    </lineage>
</organism>
<feature type="transmembrane region" description="Helical" evidence="6">
    <location>
        <begin position="52"/>
        <end position="69"/>
    </location>
</feature>
<dbReference type="OrthoDB" id="18453at2759"/>
<keyword evidence="9" id="KW-1185">Reference proteome</keyword>
<feature type="transmembrane region" description="Helical" evidence="6">
    <location>
        <begin position="89"/>
        <end position="112"/>
    </location>
</feature>
<dbReference type="PANTHER" id="PTHR23112">
    <property type="entry name" value="G PROTEIN-COUPLED RECEPTOR 157-RELATED"/>
    <property type="match status" value="1"/>
</dbReference>
<dbReference type="GO" id="GO:0007166">
    <property type="term" value="P:cell surface receptor signaling pathway"/>
    <property type="evidence" value="ECO:0007669"/>
    <property type="project" value="InterPro"/>
</dbReference>
<feature type="transmembrane region" description="Helical" evidence="6">
    <location>
        <begin position="20"/>
        <end position="40"/>
    </location>
</feature>
<keyword evidence="3 6" id="KW-1133">Transmembrane helix</keyword>
<reference evidence="8 9" key="1">
    <citation type="submission" date="2015-07" db="EMBL/GenBank/DDBJ databases">
        <title>Emmonsia species relationships and genome sequence.</title>
        <authorList>
            <person name="Cuomo C.A."/>
            <person name="Schwartz I.S."/>
            <person name="Kenyon C."/>
            <person name="de Hoog G.S."/>
            <person name="Govender N.P."/>
            <person name="Botha A."/>
            <person name="Moreno L."/>
            <person name="de Vries M."/>
            <person name="Munoz J.F."/>
            <person name="Stielow J.B."/>
        </authorList>
    </citation>
    <scope>NUCLEOTIDE SEQUENCE [LARGE SCALE GENOMIC DNA]</scope>
    <source>
        <strain evidence="8 9">CBS 136260</strain>
    </source>
</reference>
<evidence type="ECO:0000313" key="9">
    <source>
        <dbReference type="Proteomes" id="UP000091918"/>
    </source>
</evidence>
<evidence type="ECO:0000313" key="8">
    <source>
        <dbReference type="EMBL" id="OAX83545.1"/>
    </source>
</evidence>
<sequence length="480" mass="53679">MSSSDPTTLSLRQLYVMETSARALSAVSLAASFFIMGSFLGSNLFRTPVNRAMFYATLGNVLANIGTMIGRDGISRGDDSGLCRCQAFLLQWFLPTNAFWTFCMTLNVYLTLTHRYRPSDLKRLEWRYFLICYLIPFVPALAFLFVQTKANGPVYGNAVLWCWIRPEWKAFRFAFFFGPIWLLIIMTISILLYEGIEILLQQRRTKKLSIETMNDPPDTSHRCRRRDSTAGTPGIPPSRNKTTAGGQDNEHADRATAEYPSSSRDTPFGERATRGREATPSKKGQSFGEPSNRTPGSPTVKLEQSMTRSSSTSRPAPMSSTMVATQDASSANTQHQGTPVPNSTTDVEAPSSDPDEPENGTSMRRAQRTNRGILLENIQPSNLLTQNRRSLRTSNAAYLYMKRVTLFFLSLLLTWTPSTINRLHRVSSPEKPIFALAIAASSALSLQGFWNLMVYVSTSLNAVKAQYATWRTKCRSRSEV</sequence>
<keyword evidence="2 6" id="KW-0812">Transmembrane</keyword>
<evidence type="ECO:0000256" key="3">
    <source>
        <dbReference type="ARBA" id="ARBA00022989"/>
    </source>
</evidence>
<protein>
    <recommendedName>
        <fullName evidence="7">G-protein coupled receptors family 2 profile 2 domain-containing protein</fullName>
    </recommendedName>
</protein>
<proteinExistence type="predicted"/>
<comment type="caution">
    <text evidence="8">The sequence shown here is derived from an EMBL/GenBank/DDBJ whole genome shotgun (WGS) entry which is preliminary data.</text>
</comment>
<feature type="compositionally biased region" description="Polar residues" evidence="5">
    <location>
        <begin position="323"/>
        <end position="346"/>
    </location>
</feature>
<dbReference type="Gene3D" id="1.20.1070.10">
    <property type="entry name" value="Rhodopsin 7-helix transmembrane proteins"/>
    <property type="match status" value="1"/>
</dbReference>